<protein>
    <submittedName>
        <fullName evidence="2">Uncharacterized protein</fullName>
    </submittedName>
</protein>
<dbReference type="EMBL" id="JAQQWP010000007">
    <property type="protein sequence ID" value="KAK8109638.1"/>
    <property type="molecule type" value="Genomic_DNA"/>
</dbReference>
<comment type="caution">
    <text evidence="2">The sequence shown here is derived from an EMBL/GenBank/DDBJ whole genome shotgun (WGS) entry which is preliminary data.</text>
</comment>
<proteinExistence type="predicted"/>
<accession>A0AAW0QUD6</accession>
<evidence type="ECO:0000256" key="1">
    <source>
        <dbReference type="SAM" id="MobiDB-lite"/>
    </source>
</evidence>
<name>A0AAW0QUD6_9PEZI</name>
<reference evidence="2 3" key="1">
    <citation type="submission" date="2023-01" db="EMBL/GenBank/DDBJ databases">
        <title>Analysis of 21 Apiospora genomes using comparative genomics revels a genus with tremendous synthesis potential of carbohydrate active enzymes and secondary metabolites.</title>
        <authorList>
            <person name="Sorensen T."/>
        </authorList>
    </citation>
    <scope>NUCLEOTIDE SEQUENCE [LARGE SCALE GENOMIC DNA]</scope>
    <source>
        <strain evidence="2 3">CBS 117206</strain>
    </source>
</reference>
<dbReference type="AlphaFoldDB" id="A0AAW0QUD6"/>
<feature type="region of interest" description="Disordered" evidence="1">
    <location>
        <begin position="1"/>
        <end position="34"/>
    </location>
</feature>
<evidence type="ECO:0000313" key="2">
    <source>
        <dbReference type="EMBL" id="KAK8109638.1"/>
    </source>
</evidence>
<evidence type="ECO:0000313" key="3">
    <source>
        <dbReference type="Proteomes" id="UP001392437"/>
    </source>
</evidence>
<dbReference type="Proteomes" id="UP001392437">
    <property type="component" value="Unassembled WGS sequence"/>
</dbReference>
<feature type="compositionally biased region" description="Low complexity" evidence="1">
    <location>
        <begin position="1"/>
        <end position="21"/>
    </location>
</feature>
<gene>
    <name evidence="2" type="ORF">PG999_007775</name>
</gene>
<organism evidence="2 3">
    <name type="scientific">Apiospora kogelbergensis</name>
    <dbReference type="NCBI Taxonomy" id="1337665"/>
    <lineage>
        <taxon>Eukaryota</taxon>
        <taxon>Fungi</taxon>
        <taxon>Dikarya</taxon>
        <taxon>Ascomycota</taxon>
        <taxon>Pezizomycotina</taxon>
        <taxon>Sordariomycetes</taxon>
        <taxon>Xylariomycetidae</taxon>
        <taxon>Amphisphaeriales</taxon>
        <taxon>Apiosporaceae</taxon>
        <taxon>Apiospora</taxon>
    </lineage>
</organism>
<sequence length="82" mass="9203">MAENTQNAPQNDAQNSSSQSQTPPVTEDNQHVEDMRLNTVANLKANQVLFMPQMEAIRKPENYVVRPEALGDSPDFVDCPWC</sequence>
<keyword evidence="3" id="KW-1185">Reference proteome</keyword>